<evidence type="ECO:0000256" key="1">
    <source>
        <dbReference type="SAM" id="Phobius"/>
    </source>
</evidence>
<keyword evidence="4" id="KW-1185">Reference proteome</keyword>
<keyword evidence="1" id="KW-0812">Transmembrane</keyword>
<organism evidence="2 5">
    <name type="scientific">Chryseobacterium culicis</name>
    <dbReference type="NCBI Taxonomy" id="680127"/>
    <lineage>
        <taxon>Bacteria</taxon>
        <taxon>Pseudomonadati</taxon>
        <taxon>Bacteroidota</taxon>
        <taxon>Flavobacteriia</taxon>
        <taxon>Flavobacteriales</taxon>
        <taxon>Weeksellaceae</taxon>
        <taxon>Chryseobacterium group</taxon>
        <taxon>Chryseobacterium</taxon>
    </lineage>
</organism>
<dbReference type="Proteomes" id="UP000238325">
    <property type="component" value="Unassembled WGS sequence"/>
</dbReference>
<sequence length="113" mass="13369">MPGILIYLIAMFAIANFYYYVFKNPLKIFKFFSLFFILVSIISIVISLNYSESVWEGFITFSGYYTLLFGIHLLLRKVFKINNYLFYIIAFFLASFLITVFFAALMQDIFNYS</sequence>
<gene>
    <name evidence="2" type="ORF">CQ022_04205</name>
    <name evidence="3" type="ORF">CQ033_08785</name>
</gene>
<evidence type="ECO:0000313" key="4">
    <source>
        <dbReference type="Proteomes" id="UP000238325"/>
    </source>
</evidence>
<feature type="transmembrane region" description="Helical" evidence="1">
    <location>
        <begin position="6"/>
        <end position="22"/>
    </location>
</feature>
<keyword evidence="1" id="KW-1133">Transmembrane helix</keyword>
<protein>
    <submittedName>
        <fullName evidence="2">Uncharacterized protein</fullName>
    </submittedName>
</protein>
<dbReference type="EMBL" id="PCPP01000001">
    <property type="protein sequence ID" value="PRB85467.1"/>
    <property type="molecule type" value="Genomic_DNA"/>
</dbReference>
<name>A0A2S9CY71_CHRCI</name>
<proteinExistence type="predicted"/>
<reference evidence="4 5" key="1">
    <citation type="submission" date="2017-09" db="EMBL/GenBank/DDBJ databases">
        <title>Genomic, metabolic, and phenotypic characteristics of bacterial isolates from the natural microbiome of the model nematode Caenorhabditis elegans.</title>
        <authorList>
            <person name="Zimmermann J."/>
            <person name="Obeng N."/>
            <person name="Yang W."/>
            <person name="Obeng O."/>
            <person name="Kissoyan K."/>
            <person name="Pees B."/>
            <person name="Dirksen P."/>
            <person name="Hoppner M."/>
            <person name="Franke A."/>
            <person name="Rosenstiel P."/>
            <person name="Leippe M."/>
            <person name="Dierking K."/>
            <person name="Kaleta C."/>
            <person name="Schulenburg H."/>
        </authorList>
    </citation>
    <scope>NUCLEOTIDE SEQUENCE [LARGE SCALE GENOMIC DNA]</scope>
    <source>
        <strain evidence="2 5">MYb25</strain>
        <strain evidence="3 4">MYb44</strain>
    </source>
</reference>
<keyword evidence="1" id="KW-0472">Membrane</keyword>
<feature type="transmembrane region" description="Helical" evidence="1">
    <location>
        <begin position="29"/>
        <end position="48"/>
    </location>
</feature>
<comment type="caution">
    <text evidence="2">The sequence shown here is derived from an EMBL/GenBank/DDBJ whole genome shotgun (WGS) entry which is preliminary data.</text>
</comment>
<accession>A0A2S9CY71</accession>
<evidence type="ECO:0000313" key="5">
    <source>
        <dbReference type="Proteomes" id="UP000238534"/>
    </source>
</evidence>
<evidence type="ECO:0000313" key="2">
    <source>
        <dbReference type="EMBL" id="PRB85467.1"/>
    </source>
</evidence>
<dbReference type="AlphaFoldDB" id="A0A2S9CY71"/>
<evidence type="ECO:0000313" key="3">
    <source>
        <dbReference type="EMBL" id="PRB90813.1"/>
    </source>
</evidence>
<feature type="transmembrane region" description="Helical" evidence="1">
    <location>
        <begin position="54"/>
        <end position="75"/>
    </location>
</feature>
<dbReference type="Proteomes" id="UP000238534">
    <property type="component" value="Unassembled WGS sequence"/>
</dbReference>
<dbReference type="EMBL" id="PCPH01000002">
    <property type="protein sequence ID" value="PRB90813.1"/>
    <property type="molecule type" value="Genomic_DNA"/>
</dbReference>
<feature type="transmembrane region" description="Helical" evidence="1">
    <location>
        <begin position="84"/>
        <end position="106"/>
    </location>
</feature>